<reference evidence="1 2" key="1">
    <citation type="journal article" date="2014" name="Nat. Commun.">
        <title>Molecular traces of alternative social organization in a termite genome.</title>
        <authorList>
            <person name="Terrapon N."/>
            <person name="Li C."/>
            <person name="Robertson H.M."/>
            <person name="Ji L."/>
            <person name="Meng X."/>
            <person name="Booth W."/>
            <person name="Chen Z."/>
            <person name="Childers C.P."/>
            <person name="Glastad K.M."/>
            <person name="Gokhale K."/>
            <person name="Gowin J."/>
            <person name="Gronenberg W."/>
            <person name="Hermansen R.A."/>
            <person name="Hu H."/>
            <person name="Hunt B.G."/>
            <person name="Huylmans A.K."/>
            <person name="Khalil S.M."/>
            <person name="Mitchell R.D."/>
            <person name="Munoz-Torres M.C."/>
            <person name="Mustard J.A."/>
            <person name="Pan H."/>
            <person name="Reese J.T."/>
            <person name="Scharf M.E."/>
            <person name="Sun F."/>
            <person name="Vogel H."/>
            <person name="Xiao J."/>
            <person name="Yang W."/>
            <person name="Yang Z."/>
            <person name="Yang Z."/>
            <person name="Zhou J."/>
            <person name="Zhu J."/>
            <person name="Brent C.S."/>
            <person name="Elsik C.G."/>
            <person name="Goodisman M.A."/>
            <person name="Liberles D.A."/>
            <person name="Roe R.M."/>
            <person name="Vargo E.L."/>
            <person name="Vilcinskas A."/>
            <person name="Wang J."/>
            <person name="Bornberg-Bauer E."/>
            <person name="Korb J."/>
            <person name="Zhang G."/>
            <person name="Liebig J."/>
        </authorList>
    </citation>
    <scope>NUCLEOTIDE SEQUENCE [LARGE SCALE GENOMIC DNA]</scope>
    <source>
        <tissue evidence="1">Whole organism</tissue>
    </source>
</reference>
<proteinExistence type="predicted"/>
<dbReference type="AlphaFoldDB" id="A0A067R2G2"/>
<name>A0A067R2G2_ZOONE</name>
<sequence>MIRRGAHYVRTVARDTVDMEIRVGSIERHFHYNNHESLARDIEFIIFLFAERGSTYEKFVNKSLPAVRTVMDWLVQKYNLDITVHAPLTALDPDVVTIPRIVVCFPAKICEYYNRGFGKNLLSFQDLNIPGPDYPSRSILCPHFTALISMTYIEHR</sequence>
<dbReference type="Proteomes" id="UP000027135">
    <property type="component" value="Unassembled WGS sequence"/>
</dbReference>
<accession>A0A067R2G2</accession>
<organism evidence="1 2">
    <name type="scientific">Zootermopsis nevadensis</name>
    <name type="common">Dampwood termite</name>
    <dbReference type="NCBI Taxonomy" id="136037"/>
    <lineage>
        <taxon>Eukaryota</taxon>
        <taxon>Metazoa</taxon>
        <taxon>Ecdysozoa</taxon>
        <taxon>Arthropoda</taxon>
        <taxon>Hexapoda</taxon>
        <taxon>Insecta</taxon>
        <taxon>Pterygota</taxon>
        <taxon>Neoptera</taxon>
        <taxon>Polyneoptera</taxon>
        <taxon>Dictyoptera</taxon>
        <taxon>Blattodea</taxon>
        <taxon>Blattoidea</taxon>
        <taxon>Termitoidae</taxon>
        <taxon>Termopsidae</taxon>
        <taxon>Zootermopsis</taxon>
    </lineage>
</organism>
<evidence type="ECO:0000313" key="2">
    <source>
        <dbReference type="Proteomes" id="UP000027135"/>
    </source>
</evidence>
<evidence type="ECO:0000313" key="1">
    <source>
        <dbReference type="EMBL" id="KDR17104.1"/>
    </source>
</evidence>
<dbReference type="InParanoid" id="A0A067R2G2"/>
<protein>
    <submittedName>
        <fullName evidence="1">Uncharacterized protein</fullName>
    </submittedName>
</protein>
<gene>
    <name evidence="1" type="ORF">L798_09049</name>
</gene>
<keyword evidence="2" id="KW-1185">Reference proteome</keyword>
<dbReference type="EMBL" id="KK852753">
    <property type="protein sequence ID" value="KDR17104.1"/>
    <property type="molecule type" value="Genomic_DNA"/>
</dbReference>